<sequence>MIDPIKALQLALTKSEIDASDATEIVIYKDKVKNLWECSISTKESKQMEPGHIRVQVDEHGARIVEMR</sequence>
<gene>
    <name evidence="1" type="ORF">DES53_115157</name>
</gene>
<reference evidence="1 2" key="1">
    <citation type="submission" date="2018-06" db="EMBL/GenBank/DDBJ databases">
        <title>Genomic Encyclopedia of Type Strains, Phase IV (KMG-IV): sequencing the most valuable type-strain genomes for metagenomic binning, comparative biology and taxonomic classification.</title>
        <authorList>
            <person name="Goeker M."/>
        </authorList>
    </citation>
    <scope>NUCLEOTIDE SEQUENCE [LARGE SCALE GENOMIC DNA]</scope>
    <source>
        <strain evidence="1 2">DSM 25532</strain>
    </source>
</reference>
<dbReference type="AlphaFoldDB" id="A0A366H6Y1"/>
<protein>
    <recommendedName>
        <fullName evidence="3">PepSY domain-containing protein</fullName>
    </recommendedName>
</protein>
<evidence type="ECO:0000313" key="1">
    <source>
        <dbReference type="EMBL" id="RBP37016.1"/>
    </source>
</evidence>
<dbReference type="RefSeq" id="WP_113961787.1">
    <property type="nucleotide sequence ID" value="NZ_QNRR01000015.1"/>
</dbReference>
<dbReference type="Proteomes" id="UP000253426">
    <property type="component" value="Unassembled WGS sequence"/>
</dbReference>
<name>A0A366H6Y1_9BACT</name>
<evidence type="ECO:0008006" key="3">
    <source>
        <dbReference type="Google" id="ProtNLM"/>
    </source>
</evidence>
<evidence type="ECO:0000313" key="2">
    <source>
        <dbReference type="Proteomes" id="UP000253426"/>
    </source>
</evidence>
<organism evidence="1 2">
    <name type="scientific">Roseimicrobium gellanilyticum</name>
    <dbReference type="NCBI Taxonomy" id="748857"/>
    <lineage>
        <taxon>Bacteria</taxon>
        <taxon>Pseudomonadati</taxon>
        <taxon>Verrucomicrobiota</taxon>
        <taxon>Verrucomicrobiia</taxon>
        <taxon>Verrucomicrobiales</taxon>
        <taxon>Verrucomicrobiaceae</taxon>
        <taxon>Roseimicrobium</taxon>
    </lineage>
</organism>
<dbReference type="EMBL" id="QNRR01000015">
    <property type="protein sequence ID" value="RBP37016.1"/>
    <property type="molecule type" value="Genomic_DNA"/>
</dbReference>
<keyword evidence="2" id="KW-1185">Reference proteome</keyword>
<proteinExistence type="predicted"/>
<accession>A0A366H6Y1</accession>
<comment type="caution">
    <text evidence="1">The sequence shown here is derived from an EMBL/GenBank/DDBJ whole genome shotgun (WGS) entry which is preliminary data.</text>
</comment>